<evidence type="ECO:0008006" key="11">
    <source>
        <dbReference type="Google" id="ProtNLM"/>
    </source>
</evidence>
<comment type="similarity">
    <text evidence="2 8">Belongs to the glycosyl hydrolase 28 family.</text>
</comment>
<feature type="non-terminal residue" evidence="9">
    <location>
        <position position="1"/>
    </location>
</feature>
<reference evidence="9" key="1">
    <citation type="submission" date="2023-08" db="EMBL/GenBank/DDBJ databases">
        <title>A de novo genome assembly of Solanum verrucosum Schlechtendal, a Mexican diploid species geographically isolated from the other diploid A-genome species in potato relatives.</title>
        <authorList>
            <person name="Hosaka K."/>
        </authorList>
    </citation>
    <scope>NUCLEOTIDE SEQUENCE</scope>
    <source>
        <tissue evidence="9">Young leaves</tissue>
    </source>
</reference>
<dbReference type="GO" id="GO:0004650">
    <property type="term" value="F:polygalacturonase activity"/>
    <property type="evidence" value="ECO:0007669"/>
    <property type="project" value="InterPro"/>
</dbReference>
<comment type="subcellular location">
    <subcellularLocation>
        <location evidence="1">Secreted</location>
        <location evidence="1">Cell wall</location>
    </subcellularLocation>
</comment>
<gene>
    <name evidence="9" type="ORF">MTR67_052750</name>
</gene>
<keyword evidence="7" id="KW-0961">Cell wall biogenesis/degradation</keyword>
<evidence type="ECO:0000313" key="10">
    <source>
        <dbReference type="Proteomes" id="UP001234989"/>
    </source>
</evidence>
<dbReference type="SUPFAM" id="SSF51126">
    <property type="entry name" value="Pectin lyase-like"/>
    <property type="match status" value="1"/>
</dbReference>
<sequence length="116" mass="12750">NGVRIKTWARPNNFQHVVMNNVQNPIIIDQNYCPGSGNCPEQGSGIKVSDITYEDVHGTSTTEVAVKFDCRKTNPYNGIKLLDLKLSYKDHPAEASCVNAGEMASGLQQPTRCLQV</sequence>
<name>A0AAF0V6B3_SOLVR</name>
<dbReference type="PANTHER" id="PTHR31375">
    <property type="match status" value="1"/>
</dbReference>
<dbReference type="InterPro" id="IPR011050">
    <property type="entry name" value="Pectin_lyase_fold/virulence"/>
</dbReference>
<accession>A0AAF0V6B3</accession>
<protein>
    <recommendedName>
        <fullName evidence="11">Polygalacturonase</fullName>
    </recommendedName>
</protein>
<dbReference type="Gene3D" id="2.160.20.10">
    <property type="entry name" value="Single-stranded right-handed beta-helix, Pectin lyase-like"/>
    <property type="match status" value="1"/>
</dbReference>
<keyword evidence="4" id="KW-0964">Secreted</keyword>
<dbReference type="InterPro" id="IPR012334">
    <property type="entry name" value="Pectin_lyas_fold"/>
</dbReference>
<dbReference type="Proteomes" id="UP001234989">
    <property type="component" value="Chromosome 12"/>
</dbReference>
<evidence type="ECO:0000313" key="9">
    <source>
        <dbReference type="EMBL" id="WMV59365.1"/>
    </source>
</evidence>
<proteinExistence type="inferred from homology"/>
<evidence type="ECO:0000256" key="1">
    <source>
        <dbReference type="ARBA" id="ARBA00004191"/>
    </source>
</evidence>
<dbReference type="EMBL" id="CP133623">
    <property type="protein sequence ID" value="WMV59365.1"/>
    <property type="molecule type" value="Genomic_DNA"/>
</dbReference>
<keyword evidence="5 8" id="KW-0378">Hydrolase</keyword>
<evidence type="ECO:0000256" key="6">
    <source>
        <dbReference type="ARBA" id="ARBA00023295"/>
    </source>
</evidence>
<dbReference type="InterPro" id="IPR000743">
    <property type="entry name" value="Glyco_hydro_28"/>
</dbReference>
<organism evidence="9 10">
    <name type="scientific">Solanum verrucosum</name>
    <dbReference type="NCBI Taxonomy" id="315347"/>
    <lineage>
        <taxon>Eukaryota</taxon>
        <taxon>Viridiplantae</taxon>
        <taxon>Streptophyta</taxon>
        <taxon>Embryophyta</taxon>
        <taxon>Tracheophyta</taxon>
        <taxon>Spermatophyta</taxon>
        <taxon>Magnoliopsida</taxon>
        <taxon>eudicotyledons</taxon>
        <taxon>Gunneridae</taxon>
        <taxon>Pentapetalae</taxon>
        <taxon>asterids</taxon>
        <taxon>lamiids</taxon>
        <taxon>Solanales</taxon>
        <taxon>Solanaceae</taxon>
        <taxon>Solanoideae</taxon>
        <taxon>Solaneae</taxon>
        <taxon>Solanum</taxon>
    </lineage>
</organism>
<dbReference type="GO" id="GO:0005975">
    <property type="term" value="P:carbohydrate metabolic process"/>
    <property type="evidence" value="ECO:0007669"/>
    <property type="project" value="InterPro"/>
</dbReference>
<dbReference type="AlphaFoldDB" id="A0AAF0V6B3"/>
<evidence type="ECO:0000256" key="3">
    <source>
        <dbReference type="ARBA" id="ARBA00022512"/>
    </source>
</evidence>
<evidence type="ECO:0000256" key="8">
    <source>
        <dbReference type="RuleBase" id="RU361169"/>
    </source>
</evidence>
<evidence type="ECO:0000256" key="2">
    <source>
        <dbReference type="ARBA" id="ARBA00008834"/>
    </source>
</evidence>
<dbReference type="GO" id="GO:0071555">
    <property type="term" value="P:cell wall organization"/>
    <property type="evidence" value="ECO:0007669"/>
    <property type="project" value="UniProtKB-KW"/>
</dbReference>
<evidence type="ECO:0000256" key="5">
    <source>
        <dbReference type="ARBA" id="ARBA00022801"/>
    </source>
</evidence>
<evidence type="ECO:0000256" key="4">
    <source>
        <dbReference type="ARBA" id="ARBA00022525"/>
    </source>
</evidence>
<evidence type="ECO:0000256" key="7">
    <source>
        <dbReference type="ARBA" id="ARBA00023316"/>
    </source>
</evidence>
<keyword evidence="6 8" id="KW-0326">Glycosidase</keyword>
<dbReference type="Pfam" id="PF00295">
    <property type="entry name" value="Glyco_hydro_28"/>
    <property type="match status" value="1"/>
</dbReference>
<keyword evidence="3" id="KW-0134">Cell wall</keyword>
<keyword evidence="10" id="KW-1185">Reference proteome</keyword>